<accession>A0AA44Z6N8</accession>
<dbReference type="AlphaFoldDB" id="A0AA44Z6N8"/>
<comment type="caution">
    <text evidence="1">The sequence shown here is derived from an EMBL/GenBank/DDBJ whole genome shotgun (WGS) entry which is preliminary data.</text>
</comment>
<evidence type="ECO:0000313" key="2">
    <source>
        <dbReference type="Proteomes" id="UP000244856"/>
    </source>
</evidence>
<dbReference type="EMBL" id="NCTU01000023">
    <property type="protein sequence ID" value="PUW01492.1"/>
    <property type="molecule type" value="Genomic_DNA"/>
</dbReference>
<sequence>MKIQVSEFASDKNPLRYLVRVDKPGGLLSEYVVEFRGGSDLVPYLDTYYTEAELSDNTLMVDFFDIKALYSISGRQKFEQYTDMHYSGEELETLFVEGIAVAILDVVERTGATIVFAAPYKETLARYYHRLLKKYAADVNYTYREDIREEVNFYVLETDKR</sequence>
<evidence type="ECO:0000313" key="1">
    <source>
        <dbReference type="EMBL" id="PUW01492.1"/>
    </source>
</evidence>
<protein>
    <submittedName>
        <fullName evidence="1">Uncharacterized protein</fullName>
    </submittedName>
</protein>
<reference evidence="1 2" key="1">
    <citation type="submission" date="2017-04" db="EMBL/GenBank/DDBJ databases">
        <title>Cronobacter sakazakii, ST83 Lineage Isolates.</title>
        <authorList>
            <person name="Chase H."/>
            <person name="Tall B."/>
            <person name="Gopinath G."/>
            <person name="Lehner A."/>
        </authorList>
    </citation>
    <scope>NUCLEOTIDE SEQUENCE [LARGE SCALE GENOMIC DNA]</scope>
    <source>
        <strain evidence="1 2">MOD1_Comp15</strain>
    </source>
</reference>
<dbReference type="RefSeq" id="WP_085107739.1">
    <property type="nucleotide sequence ID" value="NZ_NCTU01000023.1"/>
</dbReference>
<dbReference type="Proteomes" id="UP000244856">
    <property type="component" value="Unassembled WGS sequence"/>
</dbReference>
<gene>
    <name evidence="1" type="ORF">B7T07_20605</name>
</gene>
<name>A0AA44Z6N8_CROSK</name>
<organism evidence="1 2">
    <name type="scientific">Cronobacter sakazakii</name>
    <name type="common">Enterobacter sakazakii</name>
    <dbReference type="NCBI Taxonomy" id="28141"/>
    <lineage>
        <taxon>Bacteria</taxon>
        <taxon>Pseudomonadati</taxon>
        <taxon>Pseudomonadota</taxon>
        <taxon>Gammaproteobacteria</taxon>
        <taxon>Enterobacterales</taxon>
        <taxon>Enterobacteriaceae</taxon>
        <taxon>Cronobacter</taxon>
    </lineage>
</organism>
<proteinExistence type="predicted"/>